<comment type="caution">
    <text evidence="2">The sequence shown here is derived from an EMBL/GenBank/DDBJ whole genome shotgun (WGS) entry which is preliminary data.</text>
</comment>
<dbReference type="Gene3D" id="2.130.10.10">
    <property type="entry name" value="YVTN repeat-like/Quinoprotein amine dehydrogenase"/>
    <property type="match status" value="1"/>
</dbReference>
<dbReference type="PANTHER" id="PTHR34512">
    <property type="entry name" value="CELL SURFACE PROTEIN"/>
    <property type="match status" value="1"/>
</dbReference>
<dbReference type="SMART" id="SM00564">
    <property type="entry name" value="PQQ"/>
    <property type="match status" value="5"/>
</dbReference>
<dbReference type="Proteomes" id="UP001553161">
    <property type="component" value="Unassembled WGS sequence"/>
</dbReference>
<dbReference type="PROSITE" id="PS51257">
    <property type="entry name" value="PROKAR_LIPOPROTEIN"/>
    <property type="match status" value="1"/>
</dbReference>
<keyword evidence="3" id="KW-1185">Reference proteome</keyword>
<proteinExistence type="predicted"/>
<gene>
    <name evidence="2" type="ORF">AB0T83_05865</name>
</gene>
<dbReference type="EMBL" id="JBFBVU010000005">
    <property type="protein sequence ID" value="MEV8466310.1"/>
    <property type="molecule type" value="Genomic_DNA"/>
</dbReference>
<accession>A0ABV3L435</accession>
<organism evidence="2 3">
    <name type="scientific">Meridianimarinicoccus marinus</name>
    <dbReference type="NCBI Taxonomy" id="3231483"/>
    <lineage>
        <taxon>Bacteria</taxon>
        <taxon>Pseudomonadati</taxon>
        <taxon>Pseudomonadota</taxon>
        <taxon>Alphaproteobacteria</taxon>
        <taxon>Rhodobacterales</taxon>
        <taxon>Paracoccaceae</taxon>
        <taxon>Meridianimarinicoccus</taxon>
    </lineage>
</organism>
<evidence type="ECO:0000259" key="1">
    <source>
        <dbReference type="Pfam" id="PF13360"/>
    </source>
</evidence>
<evidence type="ECO:0000313" key="3">
    <source>
        <dbReference type="Proteomes" id="UP001553161"/>
    </source>
</evidence>
<sequence length="475" mass="50028">MIRTKTSVSRRPRGRSLALLAGVLAGVTACGPDEVLLPGDRFDLREVDEAQSAYAEAVSDGSLANQQEPAPLPKVIPNAPYTVTGESRATGLPGARVNADWPTVNGSNTHQITQPALGSPLTQVWSTKIGSASTRRARMTADPVVGGGRIYTLTAFAQLQATAPSGAVLWQRDLTPEGERPGEAAGGGVTYADGRLYVNSPYGRLQVIDATSGAPIWEQRLGSVPNGAPVVSGGIVYLTTRDSQAWAIDIRNGRVLWQVLAQESGSVVNFGATPAVTSRSVIFPFGSNDVISVLRQGGVRLWSTTVSGQRPGRAYTAVSDISASPVVVGNRLYVGTNNGRLAALNAASGERIWTAQDGAVSAVWPEGNSIYFLSDQAELIRINAADGQKIWSASLPLFTKDKVKKRRGVFAHYGPVLAGGRLIVVSSDGLLREVDPASGQLLRTMDLGAPAAVNPIVAGRTLYVVTTDGQLHAFR</sequence>
<dbReference type="InterPro" id="IPR002372">
    <property type="entry name" value="PQQ_rpt_dom"/>
</dbReference>
<protein>
    <submittedName>
        <fullName evidence="2">PQQ-binding-like beta-propeller repeat protein</fullName>
    </submittedName>
</protein>
<dbReference type="PANTHER" id="PTHR34512:SF30">
    <property type="entry name" value="OUTER MEMBRANE PROTEIN ASSEMBLY FACTOR BAMB"/>
    <property type="match status" value="1"/>
</dbReference>
<name>A0ABV3L435_9RHOB</name>
<dbReference type="SUPFAM" id="SSF50998">
    <property type="entry name" value="Quinoprotein alcohol dehydrogenase-like"/>
    <property type="match status" value="2"/>
</dbReference>
<feature type="domain" description="Pyrrolo-quinoline quinone repeat" evidence="1">
    <location>
        <begin position="415"/>
        <end position="474"/>
    </location>
</feature>
<dbReference type="Pfam" id="PF13360">
    <property type="entry name" value="PQQ_2"/>
    <property type="match status" value="2"/>
</dbReference>
<dbReference type="InterPro" id="IPR011047">
    <property type="entry name" value="Quinoprotein_ADH-like_sf"/>
</dbReference>
<dbReference type="InterPro" id="IPR018391">
    <property type="entry name" value="PQQ_b-propeller_rpt"/>
</dbReference>
<dbReference type="RefSeq" id="WP_366192114.1">
    <property type="nucleotide sequence ID" value="NZ_JBFBVU010000005.1"/>
</dbReference>
<dbReference type="InterPro" id="IPR015943">
    <property type="entry name" value="WD40/YVTN_repeat-like_dom_sf"/>
</dbReference>
<feature type="domain" description="Pyrrolo-quinoline quinone repeat" evidence="1">
    <location>
        <begin position="162"/>
        <end position="392"/>
    </location>
</feature>
<reference evidence="2 3" key="1">
    <citation type="submission" date="2024-07" db="EMBL/GenBank/DDBJ databases">
        <authorList>
            <person name="Kang M."/>
        </authorList>
    </citation>
    <scope>NUCLEOTIDE SEQUENCE [LARGE SCALE GENOMIC DNA]</scope>
    <source>
        <strain evidence="2 3">DFM31</strain>
    </source>
</reference>
<evidence type="ECO:0000313" key="2">
    <source>
        <dbReference type="EMBL" id="MEV8466310.1"/>
    </source>
</evidence>